<dbReference type="Proteomes" id="UP000297280">
    <property type="component" value="Unassembled WGS sequence"/>
</dbReference>
<sequence>MASIEMTTHSGSLPPTSAGQDLVVSSSEHLATDTSLSNPTSRASSGAAVLNVYPVFLAPRITPTKLVSKRALWGWLKHTEIKTSPLTLFVTLLGLIAAVTYGTSTWILSSTAADATAKANRLALFTACISFSDQPIIVNSNFCRANSNASLDGFAKRDTAGISPPLLWNMDVLGEALQIVQPAWQCRIVCGQERVLHPPDLTLVLSIPVSSGENCHLDCLEPIQATFGAKKLFQKRFEALIAVVSFTIFLFFSRKCLAESTLNTIVTVITSHHNVTILSILQLELEATHLAQDDWLDSLRLQHFRAWTVHQRYCTSPDHPYLRL</sequence>
<protein>
    <submittedName>
        <fullName evidence="3">Uncharacterized protein</fullName>
    </submittedName>
</protein>
<reference evidence="3 4" key="1">
    <citation type="submission" date="2017-12" db="EMBL/GenBank/DDBJ databases">
        <title>Comparative genomics of Botrytis spp.</title>
        <authorList>
            <person name="Valero-Jimenez C.A."/>
            <person name="Tapia P."/>
            <person name="Veloso J."/>
            <person name="Silva-Moreno E."/>
            <person name="Staats M."/>
            <person name="Valdes J.H."/>
            <person name="Van Kan J.A.L."/>
        </authorList>
    </citation>
    <scope>NUCLEOTIDE SEQUENCE [LARGE SCALE GENOMIC DNA]</scope>
    <source>
        <strain evidence="3 4">MUCL3349</strain>
    </source>
</reference>
<evidence type="ECO:0000313" key="4">
    <source>
        <dbReference type="Proteomes" id="UP000297280"/>
    </source>
</evidence>
<evidence type="ECO:0000256" key="2">
    <source>
        <dbReference type="SAM" id="Phobius"/>
    </source>
</evidence>
<name>A0A4Z1KM30_9HELO</name>
<dbReference type="AlphaFoldDB" id="A0A4Z1KM30"/>
<proteinExistence type="predicted"/>
<feature type="region of interest" description="Disordered" evidence="1">
    <location>
        <begin position="1"/>
        <end position="20"/>
    </location>
</feature>
<feature type="transmembrane region" description="Helical" evidence="2">
    <location>
        <begin position="86"/>
        <end position="108"/>
    </location>
</feature>
<dbReference type="EMBL" id="PQXO01000404">
    <property type="protein sequence ID" value="TGO85352.1"/>
    <property type="molecule type" value="Genomic_DNA"/>
</dbReference>
<evidence type="ECO:0000256" key="1">
    <source>
        <dbReference type="SAM" id="MobiDB-lite"/>
    </source>
</evidence>
<evidence type="ECO:0000313" key="3">
    <source>
        <dbReference type="EMBL" id="TGO85352.1"/>
    </source>
</evidence>
<keyword evidence="4" id="KW-1185">Reference proteome</keyword>
<comment type="caution">
    <text evidence="3">The sequence shown here is derived from an EMBL/GenBank/DDBJ whole genome shotgun (WGS) entry which is preliminary data.</text>
</comment>
<gene>
    <name evidence="3" type="ORF">BPOR_0405g00080</name>
</gene>
<accession>A0A4Z1KM30</accession>
<keyword evidence="2" id="KW-0472">Membrane</keyword>
<organism evidence="3 4">
    <name type="scientific">Botrytis porri</name>
    <dbReference type="NCBI Taxonomy" id="87229"/>
    <lineage>
        <taxon>Eukaryota</taxon>
        <taxon>Fungi</taxon>
        <taxon>Dikarya</taxon>
        <taxon>Ascomycota</taxon>
        <taxon>Pezizomycotina</taxon>
        <taxon>Leotiomycetes</taxon>
        <taxon>Helotiales</taxon>
        <taxon>Sclerotiniaceae</taxon>
        <taxon>Botrytis</taxon>
    </lineage>
</organism>
<keyword evidence="2" id="KW-0812">Transmembrane</keyword>
<keyword evidence="2" id="KW-1133">Transmembrane helix</keyword>